<evidence type="ECO:0000256" key="1">
    <source>
        <dbReference type="SAM" id="MobiDB-lite"/>
    </source>
</evidence>
<dbReference type="Proteomes" id="UP000093391">
    <property type="component" value="Chromosome"/>
</dbReference>
<reference evidence="3 4" key="1">
    <citation type="submission" date="2016-08" db="EMBL/GenBank/DDBJ databases">
        <authorList>
            <person name="Seilhamer J.J."/>
        </authorList>
    </citation>
    <scope>NUCLEOTIDE SEQUENCE [LARGE SCALE GENOMIC DNA]</scope>
    <source>
        <strain evidence="3 4">BRTC-1</strain>
    </source>
</reference>
<proteinExistence type="predicted"/>
<feature type="compositionally biased region" description="Low complexity" evidence="1">
    <location>
        <begin position="65"/>
        <end position="90"/>
    </location>
</feature>
<keyword evidence="2" id="KW-0732">Signal</keyword>
<dbReference type="AlphaFoldDB" id="A0A1B2LW49"/>
<name>A0A1B2LW49_9GAMM</name>
<feature type="signal peptide" evidence="2">
    <location>
        <begin position="1"/>
        <end position="22"/>
    </location>
</feature>
<gene>
    <name evidence="3" type="ORF">BFG52_01305</name>
</gene>
<sequence length="101" mass="10317">MRLHFIGLVSALSLVAMSSAFAEPAVQAGETLESLSQVKVATTVNGQPASLVELVQSGQIKLVDPNQAAAPQPAPETAPNAAPASQAEAPQPAPQPQQPQQ</sequence>
<evidence type="ECO:0000256" key="2">
    <source>
        <dbReference type="SAM" id="SignalP"/>
    </source>
</evidence>
<evidence type="ECO:0000313" key="4">
    <source>
        <dbReference type="Proteomes" id="UP000093391"/>
    </source>
</evidence>
<accession>A0A1B2LW49</accession>
<organism evidence="3 4">
    <name type="scientific">Acinetobacter larvae</name>
    <dbReference type="NCBI Taxonomy" id="1789224"/>
    <lineage>
        <taxon>Bacteria</taxon>
        <taxon>Pseudomonadati</taxon>
        <taxon>Pseudomonadota</taxon>
        <taxon>Gammaproteobacteria</taxon>
        <taxon>Moraxellales</taxon>
        <taxon>Moraxellaceae</taxon>
        <taxon>Acinetobacter</taxon>
    </lineage>
</organism>
<evidence type="ECO:0000313" key="3">
    <source>
        <dbReference type="EMBL" id="AOA57119.1"/>
    </source>
</evidence>
<feature type="region of interest" description="Disordered" evidence="1">
    <location>
        <begin position="63"/>
        <end position="101"/>
    </location>
</feature>
<dbReference type="RefSeq" id="WP_067551550.1">
    <property type="nucleotide sequence ID" value="NZ_CP016895.1"/>
</dbReference>
<dbReference type="KEGG" id="ala:BFG52_01305"/>
<protein>
    <submittedName>
        <fullName evidence="3">Uncharacterized protein</fullName>
    </submittedName>
</protein>
<feature type="compositionally biased region" description="Pro residues" evidence="1">
    <location>
        <begin position="91"/>
        <end position="101"/>
    </location>
</feature>
<keyword evidence="4" id="KW-1185">Reference proteome</keyword>
<dbReference type="EMBL" id="CP016895">
    <property type="protein sequence ID" value="AOA57119.1"/>
    <property type="molecule type" value="Genomic_DNA"/>
</dbReference>
<feature type="chain" id="PRO_5008539843" evidence="2">
    <location>
        <begin position="23"/>
        <end position="101"/>
    </location>
</feature>